<dbReference type="InterPro" id="IPR039261">
    <property type="entry name" value="FNR_nucleotide-bd"/>
</dbReference>
<dbReference type="InterPro" id="IPR013112">
    <property type="entry name" value="FAD-bd_8"/>
</dbReference>
<keyword evidence="4" id="KW-0813">Transport</keyword>
<keyword evidence="9" id="KW-0560">Oxidoreductase</keyword>
<dbReference type="EMBL" id="OZ037946">
    <property type="protein sequence ID" value="CAL1704470.1"/>
    <property type="molecule type" value="Genomic_DNA"/>
</dbReference>
<evidence type="ECO:0000256" key="10">
    <source>
        <dbReference type="ARBA" id="ARBA00023065"/>
    </source>
</evidence>
<dbReference type="SUPFAM" id="SSF63380">
    <property type="entry name" value="Riboflavin synthase domain-like"/>
    <property type="match status" value="1"/>
</dbReference>
<evidence type="ECO:0000256" key="7">
    <source>
        <dbReference type="ARBA" id="ARBA00022982"/>
    </source>
</evidence>
<dbReference type="CDD" id="cd06186">
    <property type="entry name" value="NOX_Duox_like_FAD_NADP"/>
    <property type="match status" value="1"/>
</dbReference>
<dbReference type="Pfam" id="PF08022">
    <property type="entry name" value="FAD_binding_8"/>
    <property type="match status" value="1"/>
</dbReference>
<gene>
    <name evidence="17" type="ORF">GFSPODELE1_LOCUS5016</name>
</gene>
<evidence type="ECO:0000256" key="9">
    <source>
        <dbReference type="ARBA" id="ARBA00023002"/>
    </source>
</evidence>
<dbReference type="PROSITE" id="PS51384">
    <property type="entry name" value="FAD_FR"/>
    <property type="match status" value="1"/>
</dbReference>
<evidence type="ECO:0000256" key="8">
    <source>
        <dbReference type="ARBA" id="ARBA00022989"/>
    </source>
</evidence>
<keyword evidence="12" id="KW-0325">Glycoprotein</keyword>
<dbReference type="Proteomes" id="UP001497453">
    <property type="component" value="Chromosome 3"/>
</dbReference>
<dbReference type="EC" id="1.16.1.9" evidence="3"/>
<keyword evidence="5" id="KW-1003">Cell membrane</keyword>
<keyword evidence="6 15" id="KW-0812">Transmembrane</keyword>
<sequence>MSGLSPNPPTPILLNDLQWLTAYLTVHSLSDASKVYSYILWIAIGVILLVYSIVHRLGLKGGYIGALWSKWALRRRTWRKKHALAMAVKKREPHKQPKSLPSNAQILSLTALVVGSLALAYIGPDYLAPGTQIWNVGKAPSAKRATTYDPALFLPFQAKYTIPKAWWSTAARTGQIAFALFPLCILLALKTPPFAVFSISFLTDIHFDKLSFLHRWCGMLIWFITTLHVISWSVQLSQDQRKGRVLYTYAWQYQKFIFGWTAYGILTLIMICSIPPIRKRHYEMFYFLHILLIPPTLVLAALHHPPVWWWCWGALAGWAAERLYRFFWFLHTNGAFGGVQYSQKPAKLQKKSSFKRSKSQSEVLQMHTLNVGDANSGHDPAQKQSIPYPSASSVHRIVIHDEGYVPPPGFVHAELLPGRTVRLRIVPRGFVSWAPGQHFLINIPAVAWCTTHPFTAASICDAATTTDAGREILFLVRAKKGWTKHLWDTVAIMGAHNHKLPLGESIPANARLPPRGVLMRGFVDGPFGSSTRASWGTYPSVLLVAGGSGVSFTLSVLQYLCLCIAGRDGRELGARSGGWGKPNFKTTRVRFVWLIREFGHIQWCASALRKCLAILPSPELQIDIFVTNMKPAQRIPRSPQVLDQKIQDIDDEGELEPPSPQFARESQYGRPDKHRSRSPSVSSIESEDSVHNDVDLSYYEGGYNEQEDGELGHEEHALDLTNFDGDDDTELPGEAQLNLSVKQEGKRRRSYLRRASVAFVAKQDLDKRSTAIYEYSHSPSAVHLLDPPRPTSLPPPSLQPITEHIRLGSSSRISRDMDYLRSPGSSTDVQTPTSAVGLLANDRHPSLPYSSAWSPPSPQESPQLSHLGSATFTHPLANRPTSMLSAVTTAWSDSHSLAALVSQASLKDQIRLELDDGELADIGVVAERARPGKPRLDRILADEVQRSQGAVVVGCCGPTSLNALMRKSIAAQIDPARIRRGDMRGHIALVAEDFEY</sequence>
<evidence type="ECO:0000256" key="12">
    <source>
        <dbReference type="ARBA" id="ARBA00023180"/>
    </source>
</evidence>
<proteinExistence type="inferred from homology"/>
<dbReference type="PANTHER" id="PTHR32361">
    <property type="entry name" value="FERRIC/CUPRIC REDUCTASE TRANSMEMBRANE COMPONENT"/>
    <property type="match status" value="1"/>
</dbReference>
<feature type="domain" description="FAD-binding FR-type" evidence="16">
    <location>
        <begin position="356"/>
        <end position="533"/>
    </location>
</feature>
<keyword evidence="18" id="KW-1185">Reference proteome</keyword>
<feature type="transmembrane region" description="Helical" evidence="15">
    <location>
        <begin position="213"/>
        <end position="236"/>
    </location>
</feature>
<dbReference type="InterPro" id="IPR013130">
    <property type="entry name" value="Fe3_Rdtase_TM_dom"/>
</dbReference>
<evidence type="ECO:0000256" key="2">
    <source>
        <dbReference type="ARBA" id="ARBA00006278"/>
    </source>
</evidence>
<evidence type="ECO:0000256" key="11">
    <source>
        <dbReference type="ARBA" id="ARBA00023136"/>
    </source>
</evidence>
<dbReference type="InterPro" id="IPR017927">
    <property type="entry name" value="FAD-bd_FR_type"/>
</dbReference>
<comment type="catalytic activity">
    <reaction evidence="13">
        <text>2 a Fe(II)-siderophore + NADP(+) + H(+) = 2 a Fe(III)-siderophore + NADPH</text>
        <dbReference type="Rhea" id="RHEA:28795"/>
        <dbReference type="Rhea" id="RHEA-COMP:11342"/>
        <dbReference type="Rhea" id="RHEA-COMP:11344"/>
        <dbReference type="ChEBI" id="CHEBI:15378"/>
        <dbReference type="ChEBI" id="CHEBI:29033"/>
        <dbReference type="ChEBI" id="CHEBI:29034"/>
        <dbReference type="ChEBI" id="CHEBI:57783"/>
        <dbReference type="ChEBI" id="CHEBI:58349"/>
        <dbReference type="EC" id="1.16.1.9"/>
    </reaction>
</comment>
<dbReference type="SFLD" id="SFLDS00052">
    <property type="entry name" value="Ferric_Reductase_Domain"/>
    <property type="match status" value="1"/>
</dbReference>
<evidence type="ECO:0000256" key="14">
    <source>
        <dbReference type="SAM" id="MobiDB-lite"/>
    </source>
</evidence>
<dbReference type="Gene3D" id="3.40.50.80">
    <property type="entry name" value="Nucleotide-binding domain of ferredoxin-NADP reductase (FNR) module"/>
    <property type="match status" value="1"/>
</dbReference>
<dbReference type="InterPro" id="IPR017938">
    <property type="entry name" value="Riboflavin_synthase-like_b-brl"/>
</dbReference>
<reference evidence="18" key="1">
    <citation type="submission" date="2024-04" db="EMBL/GenBank/DDBJ databases">
        <authorList>
            <person name="Shaw F."/>
            <person name="Minotto A."/>
        </authorList>
    </citation>
    <scope>NUCLEOTIDE SEQUENCE [LARGE SCALE GENOMIC DNA]</scope>
</reference>
<organism evidence="17 18">
    <name type="scientific">Somion occarium</name>
    <dbReference type="NCBI Taxonomy" id="3059160"/>
    <lineage>
        <taxon>Eukaryota</taxon>
        <taxon>Fungi</taxon>
        <taxon>Dikarya</taxon>
        <taxon>Basidiomycota</taxon>
        <taxon>Agaricomycotina</taxon>
        <taxon>Agaricomycetes</taxon>
        <taxon>Polyporales</taxon>
        <taxon>Cerrenaceae</taxon>
        <taxon>Somion</taxon>
    </lineage>
</organism>
<evidence type="ECO:0000259" key="16">
    <source>
        <dbReference type="PROSITE" id="PS51384"/>
    </source>
</evidence>
<keyword evidence="10" id="KW-0406">Ion transport</keyword>
<dbReference type="InterPro" id="IPR013121">
    <property type="entry name" value="Fe_red_NAD-bd_6"/>
</dbReference>
<comment type="similarity">
    <text evidence="2">Belongs to the ferric reductase (FRE) family.</text>
</comment>
<feature type="transmembrane region" description="Helical" evidence="15">
    <location>
        <begin position="256"/>
        <end position="277"/>
    </location>
</feature>
<evidence type="ECO:0000256" key="15">
    <source>
        <dbReference type="SAM" id="Phobius"/>
    </source>
</evidence>
<evidence type="ECO:0000313" key="18">
    <source>
        <dbReference type="Proteomes" id="UP001497453"/>
    </source>
</evidence>
<dbReference type="PANTHER" id="PTHR32361:SF9">
    <property type="entry name" value="FERRIC REDUCTASE TRANSMEMBRANE COMPONENT 3-RELATED"/>
    <property type="match status" value="1"/>
</dbReference>
<comment type="subcellular location">
    <subcellularLocation>
        <location evidence="1">Cell membrane</location>
        <topology evidence="1">Multi-pass membrane protein</topology>
    </subcellularLocation>
</comment>
<feature type="transmembrane region" description="Helical" evidence="15">
    <location>
        <begin position="35"/>
        <end position="54"/>
    </location>
</feature>
<keyword evidence="7" id="KW-0249">Electron transport</keyword>
<evidence type="ECO:0000256" key="4">
    <source>
        <dbReference type="ARBA" id="ARBA00022448"/>
    </source>
</evidence>
<feature type="transmembrane region" description="Helical" evidence="15">
    <location>
        <begin position="176"/>
        <end position="201"/>
    </location>
</feature>
<evidence type="ECO:0000256" key="6">
    <source>
        <dbReference type="ARBA" id="ARBA00022692"/>
    </source>
</evidence>
<evidence type="ECO:0000256" key="13">
    <source>
        <dbReference type="ARBA" id="ARBA00048483"/>
    </source>
</evidence>
<dbReference type="InterPro" id="IPR051410">
    <property type="entry name" value="Ferric/Cupric_Reductase"/>
</dbReference>
<name>A0ABP1D9B7_9APHY</name>
<dbReference type="Pfam" id="PF08030">
    <property type="entry name" value="NAD_binding_6"/>
    <property type="match status" value="1"/>
</dbReference>
<keyword evidence="11 15" id="KW-0472">Membrane</keyword>
<dbReference type="Pfam" id="PF01794">
    <property type="entry name" value="Ferric_reduct"/>
    <property type="match status" value="1"/>
</dbReference>
<evidence type="ECO:0000313" key="17">
    <source>
        <dbReference type="EMBL" id="CAL1704470.1"/>
    </source>
</evidence>
<evidence type="ECO:0000256" key="5">
    <source>
        <dbReference type="ARBA" id="ARBA00022475"/>
    </source>
</evidence>
<evidence type="ECO:0000256" key="1">
    <source>
        <dbReference type="ARBA" id="ARBA00004651"/>
    </source>
</evidence>
<feature type="region of interest" description="Disordered" evidence="14">
    <location>
        <begin position="651"/>
        <end position="690"/>
    </location>
</feature>
<evidence type="ECO:0000256" key="3">
    <source>
        <dbReference type="ARBA" id="ARBA00012668"/>
    </source>
</evidence>
<protein>
    <recommendedName>
        <fullName evidence="3">ferric-chelate reductase (NADPH)</fullName>
        <ecNumber evidence="3">1.16.1.9</ecNumber>
    </recommendedName>
</protein>
<accession>A0ABP1D9B7</accession>
<keyword evidence="8 15" id="KW-1133">Transmembrane helix</keyword>